<dbReference type="Pfam" id="PF18914">
    <property type="entry name" value="DUF5666"/>
    <property type="match status" value="2"/>
</dbReference>
<organism evidence="3 4">
    <name type="scientific">Amycolatopsis alkalitolerans</name>
    <dbReference type="NCBI Taxonomy" id="2547244"/>
    <lineage>
        <taxon>Bacteria</taxon>
        <taxon>Bacillati</taxon>
        <taxon>Actinomycetota</taxon>
        <taxon>Actinomycetes</taxon>
        <taxon>Pseudonocardiales</taxon>
        <taxon>Pseudonocardiaceae</taxon>
        <taxon>Amycolatopsis</taxon>
    </lineage>
</organism>
<dbReference type="EMBL" id="VDFW01000032">
    <property type="protein sequence ID" value="TNC21637.1"/>
    <property type="molecule type" value="Genomic_DNA"/>
</dbReference>
<dbReference type="PROSITE" id="PS51257">
    <property type="entry name" value="PROKAR_LIPOPROTEIN"/>
    <property type="match status" value="1"/>
</dbReference>
<evidence type="ECO:0000259" key="2">
    <source>
        <dbReference type="Pfam" id="PF18914"/>
    </source>
</evidence>
<dbReference type="OrthoDB" id="3629685at2"/>
<comment type="caution">
    <text evidence="3">The sequence shown here is derived from an EMBL/GenBank/DDBJ whole genome shotgun (WGS) entry which is preliminary data.</text>
</comment>
<evidence type="ECO:0000256" key="1">
    <source>
        <dbReference type="SAM" id="SignalP"/>
    </source>
</evidence>
<feature type="domain" description="DUF5666" evidence="2">
    <location>
        <begin position="50"/>
        <end position="102"/>
    </location>
</feature>
<gene>
    <name evidence="3" type="ORF">FG385_27560</name>
</gene>
<keyword evidence="1" id="KW-0732">Signal</keyword>
<feature type="signal peptide" evidence="1">
    <location>
        <begin position="1"/>
        <end position="19"/>
    </location>
</feature>
<dbReference type="Proteomes" id="UP000305546">
    <property type="component" value="Unassembled WGS sequence"/>
</dbReference>
<sequence length="248" mass="23586">MIRRTVLAAAGGVLALTLAACGSSGNTVAPAAPAPASGAKSAPRGPAASGTIAAVAASSIEVQNPSNGQVTVKFSGSTTFTDRIPAALSDVTAGSCVVVTGTGTPVAAKTVEISTAANGTCAPGGVGMRPGNGGTRPSRLSGAARPSGAARGAFGKVTAVSGTGFTVEQDNRQTGATTTVQVTVDSATTYTKSSAANSSALKVGECAIATGQADDTGAVAAKTISVSQAGPNGCQTFGGRVRTGGGNG</sequence>
<evidence type="ECO:0000313" key="3">
    <source>
        <dbReference type="EMBL" id="TNC21637.1"/>
    </source>
</evidence>
<dbReference type="RefSeq" id="WP_139099705.1">
    <property type="nucleotide sequence ID" value="NZ_VDFW01000032.1"/>
</dbReference>
<dbReference type="AlphaFoldDB" id="A0A5C4LRY8"/>
<protein>
    <recommendedName>
        <fullName evidence="2">DUF5666 domain-containing protein</fullName>
    </recommendedName>
</protein>
<feature type="chain" id="PRO_5038534207" description="DUF5666 domain-containing protein" evidence="1">
    <location>
        <begin position="20"/>
        <end position="248"/>
    </location>
</feature>
<evidence type="ECO:0000313" key="4">
    <source>
        <dbReference type="Proteomes" id="UP000305546"/>
    </source>
</evidence>
<accession>A0A5C4LRY8</accession>
<name>A0A5C4LRY8_9PSEU</name>
<keyword evidence="4" id="KW-1185">Reference proteome</keyword>
<feature type="domain" description="DUF5666" evidence="2">
    <location>
        <begin position="155"/>
        <end position="224"/>
    </location>
</feature>
<dbReference type="InterPro" id="IPR043724">
    <property type="entry name" value="DUF5666"/>
</dbReference>
<reference evidence="3 4" key="1">
    <citation type="submission" date="2019-06" db="EMBL/GenBank/DDBJ databases">
        <title>Amycolatopsis alkalitolerans sp. nov., isolated from Gastrodia elata Blume.</title>
        <authorList>
            <person name="Narsing Rao M.P."/>
            <person name="Li W.J."/>
        </authorList>
    </citation>
    <scope>NUCLEOTIDE SEQUENCE [LARGE SCALE GENOMIC DNA]</scope>
    <source>
        <strain evidence="3 4">SYSUP0005</strain>
    </source>
</reference>
<proteinExistence type="predicted"/>